<dbReference type="GeneID" id="8299142"/>
<dbReference type="EMBL" id="GG692397">
    <property type="protein sequence ID" value="EER33728.1"/>
    <property type="molecule type" value="Genomic_DNA"/>
</dbReference>
<dbReference type="InterPro" id="IPR019496">
    <property type="entry name" value="NUFIP1_cons_dom"/>
</dbReference>
<evidence type="ECO:0000256" key="2">
    <source>
        <dbReference type="ARBA" id="ARBA00022771"/>
    </source>
</evidence>
<dbReference type="STRING" id="294747.C5M824"/>
<dbReference type="eggNOG" id="ENOG502SA4F">
    <property type="taxonomic scope" value="Eukaryota"/>
</dbReference>
<dbReference type="RefSeq" id="XP_002548249.1">
    <property type="nucleotide sequence ID" value="XM_002548203.1"/>
</dbReference>
<dbReference type="Pfam" id="PF10453">
    <property type="entry name" value="NUFIP1"/>
    <property type="match status" value="1"/>
</dbReference>
<dbReference type="KEGG" id="ctp:CTRG_02546"/>
<evidence type="ECO:0000259" key="6">
    <source>
        <dbReference type="PROSITE" id="PS50103"/>
    </source>
</evidence>
<evidence type="ECO:0000313" key="8">
    <source>
        <dbReference type="Proteomes" id="UP000002037"/>
    </source>
</evidence>
<dbReference type="GO" id="GO:0008270">
    <property type="term" value="F:zinc ion binding"/>
    <property type="evidence" value="ECO:0007669"/>
    <property type="project" value="UniProtKB-KW"/>
</dbReference>
<protein>
    <recommendedName>
        <fullName evidence="6">C3H1-type domain-containing protein</fullName>
    </recommendedName>
</protein>
<dbReference type="AlphaFoldDB" id="C5M824"/>
<dbReference type="VEuPathDB" id="FungiDB:CTRG_02546"/>
<dbReference type="Gene3D" id="4.10.1000.10">
    <property type="entry name" value="Zinc finger, CCCH-type"/>
    <property type="match status" value="1"/>
</dbReference>
<sequence>MSTNSFLFDLPTHLPNEAHNQPETKSEITPSNQVVVEKVDVDDDEEEEEEELQAKSNGPICIPGTSITLQTEEDIAKWIEERKKNWPTNKNIERKKQELESKKQQQQQQKRKQQDESSQQSSKKSKNICRFYQMNKKCKFGNKCKNLHEDPKNENPITLSFNELTHYRKFVNGIPVLIPKLYANRTENTSVKKSVLFKHLITRDQEVNENEKVLEFIKYLNEKGFIDHNVMKS</sequence>
<keyword evidence="8" id="KW-1185">Reference proteome</keyword>
<dbReference type="InterPro" id="IPR036855">
    <property type="entry name" value="Znf_CCCH_sf"/>
</dbReference>
<proteinExistence type="predicted"/>
<dbReference type="InterPro" id="IPR000571">
    <property type="entry name" value="Znf_CCCH"/>
</dbReference>
<evidence type="ECO:0000256" key="3">
    <source>
        <dbReference type="ARBA" id="ARBA00022833"/>
    </source>
</evidence>
<dbReference type="OrthoDB" id="273070at2759"/>
<evidence type="ECO:0000313" key="7">
    <source>
        <dbReference type="EMBL" id="EER33728.1"/>
    </source>
</evidence>
<dbReference type="HOGENOM" id="CLU_067614_0_0_1"/>
<feature type="region of interest" description="Disordered" evidence="5">
    <location>
        <begin position="1"/>
        <end position="66"/>
    </location>
</feature>
<reference evidence="7 8" key="1">
    <citation type="journal article" date="2009" name="Nature">
        <title>Evolution of pathogenicity and sexual reproduction in eight Candida genomes.</title>
        <authorList>
            <person name="Butler G."/>
            <person name="Rasmussen M.D."/>
            <person name="Lin M.F."/>
            <person name="Santos M.A."/>
            <person name="Sakthikumar S."/>
            <person name="Munro C.A."/>
            <person name="Rheinbay E."/>
            <person name="Grabherr M."/>
            <person name="Forche A."/>
            <person name="Reedy J.L."/>
            <person name="Agrafioti I."/>
            <person name="Arnaud M.B."/>
            <person name="Bates S."/>
            <person name="Brown A.J."/>
            <person name="Brunke S."/>
            <person name="Costanzo M.C."/>
            <person name="Fitzpatrick D.A."/>
            <person name="de Groot P.W."/>
            <person name="Harris D."/>
            <person name="Hoyer L.L."/>
            <person name="Hube B."/>
            <person name="Klis F.M."/>
            <person name="Kodira C."/>
            <person name="Lennard N."/>
            <person name="Logue M.E."/>
            <person name="Martin R."/>
            <person name="Neiman A.M."/>
            <person name="Nikolaou E."/>
            <person name="Quail M.A."/>
            <person name="Quinn J."/>
            <person name="Santos M.C."/>
            <person name="Schmitzberger F.F."/>
            <person name="Sherlock G."/>
            <person name="Shah P."/>
            <person name="Silverstein K.A."/>
            <person name="Skrzypek M.S."/>
            <person name="Soll D."/>
            <person name="Staggs R."/>
            <person name="Stansfield I."/>
            <person name="Stumpf M.P."/>
            <person name="Sudbery P.E."/>
            <person name="Srikantha T."/>
            <person name="Zeng Q."/>
            <person name="Berman J."/>
            <person name="Berriman M."/>
            <person name="Heitman J."/>
            <person name="Gow N.A."/>
            <person name="Lorenz M.C."/>
            <person name="Birren B.W."/>
            <person name="Kellis M."/>
            <person name="Cuomo C.A."/>
        </authorList>
    </citation>
    <scope>NUCLEOTIDE SEQUENCE [LARGE SCALE GENOMIC DNA]</scope>
    <source>
        <strain evidence="8">ATCC MYA-3404 / T1</strain>
    </source>
</reference>
<keyword evidence="3 4" id="KW-0862">Zinc</keyword>
<keyword evidence="2 4" id="KW-0863">Zinc-finger</keyword>
<dbReference type="PROSITE" id="PS50103">
    <property type="entry name" value="ZF_C3H1"/>
    <property type="match status" value="1"/>
</dbReference>
<accession>C5M824</accession>
<name>C5M824_CANTT</name>
<evidence type="ECO:0000256" key="4">
    <source>
        <dbReference type="PROSITE-ProRule" id="PRU00723"/>
    </source>
</evidence>
<keyword evidence="1 4" id="KW-0479">Metal-binding</keyword>
<feature type="zinc finger region" description="C3H1-type" evidence="4">
    <location>
        <begin position="123"/>
        <end position="151"/>
    </location>
</feature>
<feature type="region of interest" description="Disordered" evidence="5">
    <location>
        <begin position="80"/>
        <end position="125"/>
    </location>
</feature>
<feature type="domain" description="C3H1-type" evidence="6">
    <location>
        <begin position="123"/>
        <end position="151"/>
    </location>
</feature>
<dbReference type="SMART" id="SM00356">
    <property type="entry name" value="ZnF_C3H1"/>
    <property type="match status" value="1"/>
</dbReference>
<dbReference type="Pfam" id="PF00642">
    <property type="entry name" value="zf-CCCH"/>
    <property type="match status" value="1"/>
</dbReference>
<feature type="compositionally biased region" description="Basic and acidic residues" evidence="5">
    <location>
        <begin position="91"/>
        <end position="103"/>
    </location>
</feature>
<dbReference type="Proteomes" id="UP000002037">
    <property type="component" value="Unassembled WGS sequence"/>
</dbReference>
<feature type="compositionally biased region" description="Acidic residues" evidence="5">
    <location>
        <begin position="40"/>
        <end position="51"/>
    </location>
</feature>
<evidence type="ECO:0000256" key="1">
    <source>
        <dbReference type="ARBA" id="ARBA00022723"/>
    </source>
</evidence>
<gene>
    <name evidence="7" type="ORF">CTRG_02546</name>
</gene>
<evidence type="ECO:0000256" key="5">
    <source>
        <dbReference type="SAM" id="MobiDB-lite"/>
    </source>
</evidence>
<organism evidence="7 8">
    <name type="scientific">Candida tropicalis (strain ATCC MYA-3404 / T1)</name>
    <name type="common">Yeast</name>
    <dbReference type="NCBI Taxonomy" id="294747"/>
    <lineage>
        <taxon>Eukaryota</taxon>
        <taxon>Fungi</taxon>
        <taxon>Dikarya</taxon>
        <taxon>Ascomycota</taxon>
        <taxon>Saccharomycotina</taxon>
        <taxon>Pichiomycetes</taxon>
        <taxon>Debaryomycetaceae</taxon>
        <taxon>Candida/Lodderomyces clade</taxon>
        <taxon>Candida</taxon>
    </lineage>
</organism>
<dbReference type="SUPFAM" id="SSF90229">
    <property type="entry name" value="CCCH zinc finger"/>
    <property type="match status" value="1"/>
</dbReference>